<proteinExistence type="predicted"/>
<comment type="caution">
    <text evidence="2">The sequence shown here is derived from an EMBL/GenBank/DDBJ whole genome shotgun (WGS) entry which is preliminary data.</text>
</comment>
<name>A0AAV6LWI5_9ROSI</name>
<keyword evidence="3" id="KW-1185">Reference proteome</keyword>
<dbReference type="Proteomes" id="UP000685013">
    <property type="component" value="Chromosome 20"/>
</dbReference>
<dbReference type="EMBL" id="JAGKQH010000020">
    <property type="protein sequence ID" value="KAG6571250.1"/>
    <property type="molecule type" value="Genomic_DNA"/>
</dbReference>
<feature type="compositionally biased region" description="Low complexity" evidence="1">
    <location>
        <begin position="98"/>
        <end position="113"/>
    </location>
</feature>
<feature type="compositionally biased region" description="Acidic residues" evidence="1">
    <location>
        <begin position="51"/>
        <end position="72"/>
    </location>
</feature>
<gene>
    <name evidence="2" type="ORF">SDJN03_30165</name>
</gene>
<dbReference type="AlphaFoldDB" id="A0AAV6LWI5"/>
<accession>A0AAV6LWI5</accession>
<dbReference type="PANTHER" id="PTHR33167:SF26">
    <property type="entry name" value="EXPRESSED PROTEIN"/>
    <property type="match status" value="1"/>
</dbReference>
<organism evidence="2 3">
    <name type="scientific">Cucurbita argyrosperma subsp. sororia</name>
    <dbReference type="NCBI Taxonomy" id="37648"/>
    <lineage>
        <taxon>Eukaryota</taxon>
        <taxon>Viridiplantae</taxon>
        <taxon>Streptophyta</taxon>
        <taxon>Embryophyta</taxon>
        <taxon>Tracheophyta</taxon>
        <taxon>Spermatophyta</taxon>
        <taxon>Magnoliopsida</taxon>
        <taxon>eudicotyledons</taxon>
        <taxon>Gunneridae</taxon>
        <taxon>Pentapetalae</taxon>
        <taxon>rosids</taxon>
        <taxon>fabids</taxon>
        <taxon>Cucurbitales</taxon>
        <taxon>Cucurbitaceae</taxon>
        <taxon>Cucurbiteae</taxon>
        <taxon>Cucurbita</taxon>
    </lineage>
</organism>
<feature type="region of interest" description="Disordered" evidence="1">
    <location>
        <begin position="46"/>
        <end position="117"/>
    </location>
</feature>
<evidence type="ECO:0000313" key="2">
    <source>
        <dbReference type="EMBL" id="KAG6571250.1"/>
    </source>
</evidence>
<evidence type="ECO:0000256" key="1">
    <source>
        <dbReference type="SAM" id="MobiDB-lite"/>
    </source>
</evidence>
<feature type="non-terminal residue" evidence="2">
    <location>
        <position position="1"/>
    </location>
</feature>
<dbReference type="PANTHER" id="PTHR33167">
    <property type="entry name" value="TRANSCRIPTION FACTOR, PUTATIVE (DUF863)-RELATED"/>
    <property type="match status" value="1"/>
</dbReference>
<evidence type="ECO:0000313" key="3">
    <source>
        <dbReference type="Proteomes" id="UP000685013"/>
    </source>
</evidence>
<protein>
    <submittedName>
        <fullName evidence="2">Uncharacterized protein</fullName>
    </submittedName>
</protein>
<sequence length="156" mass="17981">MADESYCKHNLKMAMLNHEHTFRHQVYELHRLYRIQKVLMKNIAENRGKTEEEEEEEEEEGEEIEFIQESEIELTLGPSSYSNQVGGRRRRRKKLGELMKGGSDSSSSSTTGSAPKGGILYRDGEFLGFLELQDETRLAQHHPNPWLCQVVSLNLT</sequence>
<reference evidence="2 3" key="1">
    <citation type="journal article" date="2021" name="Hortic Res">
        <title>The domestication of Cucurbita argyrosperma as revealed by the genome of its wild relative.</title>
        <authorList>
            <person name="Barrera-Redondo J."/>
            <person name="Sanchez-de la Vega G."/>
            <person name="Aguirre-Liguori J.A."/>
            <person name="Castellanos-Morales G."/>
            <person name="Gutierrez-Guerrero Y.T."/>
            <person name="Aguirre-Dugua X."/>
            <person name="Aguirre-Planter E."/>
            <person name="Tenaillon M.I."/>
            <person name="Lira-Saade R."/>
            <person name="Eguiarte L.E."/>
        </authorList>
    </citation>
    <scope>NUCLEOTIDE SEQUENCE [LARGE SCALE GENOMIC DNA]</scope>
    <source>
        <strain evidence="2">JBR-2021</strain>
    </source>
</reference>